<protein>
    <recommendedName>
        <fullName evidence="3">DUF3606 domain-containing protein</fullName>
    </recommendedName>
</protein>
<reference evidence="1 2" key="1">
    <citation type="submission" date="2022-04" db="EMBL/GenBank/DDBJ databases">
        <title>Rhizobium coralii sp. nov., isolated from coral Turbinaria peltata.</title>
        <authorList>
            <person name="Sun H."/>
        </authorList>
    </citation>
    <scope>NUCLEOTIDE SEQUENCE [LARGE SCALE GENOMIC DNA]</scope>
    <source>
        <strain evidence="1 2">NTR19</strain>
    </source>
</reference>
<gene>
    <name evidence="1" type="ORF">M0654_13395</name>
</gene>
<keyword evidence="2" id="KW-1185">Reference proteome</keyword>
<evidence type="ECO:0000313" key="2">
    <source>
        <dbReference type="Proteomes" id="UP001202827"/>
    </source>
</evidence>
<proteinExistence type="predicted"/>
<dbReference type="Proteomes" id="UP001202827">
    <property type="component" value="Unassembled WGS sequence"/>
</dbReference>
<organism evidence="1 2">
    <name type="scientific">Neorhizobium turbinariae</name>
    <dbReference type="NCBI Taxonomy" id="2937795"/>
    <lineage>
        <taxon>Bacteria</taxon>
        <taxon>Pseudomonadati</taxon>
        <taxon>Pseudomonadota</taxon>
        <taxon>Alphaproteobacteria</taxon>
        <taxon>Hyphomicrobiales</taxon>
        <taxon>Rhizobiaceae</taxon>
        <taxon>Rhizobium/Agrobacterium group</taxon>
        <taxon>Neorhizobium</taxon>
    </lineage>
</organism>
<sequence length="62" mass="6903">MSDIQAMDGTDRTVISLDEEREVDAFADRHSLPKEAAIEIIRQARGNRVAADELAKNYTARA</sequence>
<comment type="caution">
    <text evidence="1">The sequence shown here is derived from an EMBL/GenBank/DDBJ whole genome shotgun (WGS) entry which is preliminary data.</text>
</comment>
<evidence type="ECO:0008006" key="3">
    <source>
        <dbReference type="Google" id="ProtNLM"/>
    </source>
</evidence>
<accession>A0ABT0ISX1</accession>
<evidence type="ECO:0000313" key="1">
    <source>
        <dbReference type="EMBL" id="MCK8780975.1"/>
    </source>
</evidence>
<dbReference type="EMBL" id="JALPRY010000015">
    <property type="protein sequence ID" value="MCK8780975.1"/>
    <property type="molecule type" value="Genomic_DNA"/>
</dbReference>
<dbReference type="RefSeq" id="WP_248683566.1">
    <property type="nucleotide sequence ID" value="NZ_JALPRY010000015.1"/>
</dbReference>
<name>A0ABT0ISX1_9HYPH</name>